<dbReference type="SUPFAM" id="SSF51905">
    <property type="entry name" value="FAD/NAD(P)-binding domain"/>
    <property type="match status" value="1"/>
</dbReference>
<comment type="similarity">
    <text evidence="1">Belongs to the flavin-dependent halogenase family. Bacterial tryptophan halogenase subfamily.</text>
</comment>
<sequence>MDHKNLASGLGPDDRNVLDRLLESFPEGDAAGIRSWLPGAGSAATDPMALLGALAAVGSDHARPVDGDPRAIRRVGVIGGGTAGYLTALALKAKRPWLDVTLVESTSIPIIGVGEATVSYFTLFLHHYLGIDAAELYARVRPTWKLGIKFDWGPGSDAFMGPFDWSADSVGLVGAIKSHGNINGSTLGSAMMVADRAPVYQVGQDPVSLMKYLPFAYHLDNARLVGYLTELAERRGIHHVEATIDDVVLSDDEWVDHVRTGDGRDLSFDLYVDCTGFRSRLLGQALKTPYRSFGSSLFTDRAVTGNIEHGGDIVPYTQATTMNAGWCWRIPTREDDHRGYVYSSAVISDDEAEHELTTRFPGIKNPRLVKFRSGRYEKAWRGNVVGIGNSYGFVEPLESTGLLMIATEALTLVSTLPASWSDPQPRDAVNMGLAQHWDAIRWLLSIHYKFNTRLDTPFWKECRQLTDVSGFQPLLDIYAGGAPLSRRNAVVQDLANRVAPSFFGLYGIDCLLLGQQVPTRLLDLGEPLERWQARSRAADSLVARALPTRQALEAFDAFPELNRQLLQDADSWAGPQIAERMGLR</sequence>
<evidence type="ECO:0000313" key="2">
    <source>
        <dbReference type="EMBL" id="MBB4924899.1"/>
    </source>
</evidence>
<comment type="caution">
    <text evidence="2">The sequence shown here is derived from an EMBL/GenBank/DDBJ whole genome shotgun (WGS) entry which is preliminary data.</text>
</comment>
<dbReference type="Gene3D" id="3.50.50.60">
    <property type="entry name" value="FAD/NAD(P)-binding domain"/>
    <property type="match status" value="1"/>
</dbReference>
<dbReference type="PANTHER" id="PTHR43747">
    <property type="entry name" value="FAD-BINDING PROTEIN"/>
    <property type="match status" value="1"/>
</dbReference>
<organism evidence="2 3">
    <name type="scientific">Kitasatospora kifunensis</name>
    <name type="common">Streptomyces kifunensis</name>
    <dbReference type="NCBI Taxonomy" id="58351"/>
    <lineage>
        <taxon>Bacteria</taxon>
        <taxon>Bacillati</taxon>
        <taxon>Actinomycetota</taxon>
        <taxon>Actinomycetes</taxon>
        <taxon>Kitasatosporales</taxon>
        <taxon>Streptomycetaceae</taxon>
        <taxon>Kitasatospora</taxon>
    </lineage>
</organism>
<proteinExistence type="inferred from homology"/>
<dbReference type="EC" id="1.14.19.9" evidence="2"/>
<evidence type="ECO:0000256" key="1">
    <source>
        <dbReference type="ARBA" id="ARBA00038396"/>
    </source>
</evidence>
<accession>A0A7W7VWP4</accession>
<dbReference type="EMBL" id="JACHJV010000001">
    <property type="protein sequence ID" value="MBB4924899.1"/>
    <property type="molecule type" value="Genomic_DNA"/>
</dbReference>
<keyword evidence="3" id="KW-1185">Reference proteome</keyword>
<dbReference type="InterPro" id="IPR036188">
    <property type="entry name" value="FAD/NAD-bd_sf"/>
</dbReference>
<name>A0A7W7VWP4_KITKI</name>
<keyword evidence="2" id="KW-0560">Oxidoreductase</keyword>
<dbReference type="PANTHER" id="PTHR43747:SF4">
    <property type="entry name" value="FLAVIN-DEPENDENT TRYPTOPHAN HALOGENASE"/>
    <property type="match status" value="1"/>
</dbReference>
<gene>
    <name evidence="2" type="ORF">FHR34_003892</name>
</gene>
<dbReference type="InterPro" id="IPR050816">
    <property type="entry name" value="Flavin-dep_Halogenase_NPB"/>
</dbReference>
<dbReference type="RefSeq" id="WP_184936770.1">
    <property type="nucleotide sequence ID" value="NZ_JACHJV010000001.1"/>
</dbReference>
<dbReference type="Pfam" id="PF04820">
    <property type="entry name" value="Trp_halogenase"/>
    <property type="match status" value="1"/>
</dbReference>
<dbReference type="AlphaFoldDB" id="A0A7W7VWP4"/>
<dbReference type="GO" id="GO:0004497">
    <property type="term" value="F:monooxygenase activity"/>
    <property type="evidence" value="ECO:0007669"/>
    <property type="project" value="InterPro"/>
</dbReference>
<evidence type="ECO:0000313" key="3">
    <source>
        <dbReference type="Proteomes" id="UP000540506"/>
    </source>
</evidence>
<dbReference type="InterPro" id="IPR006905">
    <property type="entry name" value="Flavin_halogenase"/>
</dbReference>
<reference evidence="2 3" key="1">
    <citation type="submission" date="2020-08" db="EMBL/GenBank/DDBJ databases">
        <title>Sequencing the genomes of 1000 actinobacteria strains.</title>
        <authorList>
            <person name="Klenk H.-P."/>
        </authorList>
    </citation>
    <scope>NUCLEOTIDE SEQUENCE [LARGE SCALE GENOMIC DNA]</scope>
    <source>
        <strain evidence="2 3">DSM 41654</strain>
    </source>
</reference>
<dbReference type="Proteomes" id="UP000540506">
    <property type="component" value="Unassembled WGS sequence"/>
</dbReference>
<protein>
    <submittedName>
        <fullName evidence="2">Tryptophan halogenase</fullName>
        <ecNumber evidence="2">1.14.19.9</ecNumber>
    </submittedName>
</protein>